<organism evidence="4 5">
    <name type="scientific">Providencia alcalifaciens 205/92</name>
    <dbReference type="NCBI Taxonomy" id="1256988"/>
    <lineage>
        <taxon>Bacteria</taxon>
        <taxon>Pseudomonadati</taxon>
        <taxon>Pseudomonadota</taxon>
        <taxon>Gammaproteobacteria</taxon>
        <taxon>Enterobacterales</taxon>
        <taxon>Morganellaceae</taxon>
        <taxon>Providencia</taxon>
    </lineage>
</organism>
<dbReference type="Pfam" id="PF04984">
    <property type="entry name" value="Phage_sheath_1"/>
    <property type="match status" value="1"/>
</dbReference>
<protein>
    <submittedName>
        <fullName evidence="4">Phage tail sheath protein</fullName>
    </submittedName>
</protein>
<sequence length="492" mass="52773">MAQLHGVETIELTSGTVSVTTIETAIIGIVGTAPEAAGAAKAACTTGTPLLDNVLTFTANKPGRAGNTIHVRAEVELAQLPDKGKGKRSETTTAAQWRENELIITLACDEFGVSTASVASVVDAVNALSTKTVVAAGTGSGVVSPFSDTLKGGEDEPFPLNTPVVVVGTAPLSRLGNAGTLKQALIDLNDQRHALSVVVRVEAQADADAQRANLLSGIRQLSSSRSVVGYQPRIVIAPGFSEDDAVGKALETVAGKLRAVAYVDCASGATLSEVVQRRQRYGARTELLRPRVLATQLDGQLAYRPYSAFAAGLRARIDYEKGWWWSKSNQAVFNILGVEQVDEFILGERNCDANLLNMQNVSTLIRQAGFKHWGNRLCASHPQWHFESVRRTADVIEDSIQLAMLGYVDRPLDRQNADDIIGSVNAYLRRLVGEGAIFGGQAWLDPELNTAETLAAGELYINYDFGPKSPTELIQMRVSINNEYGLQELTAL</sequence>
<accession>A0AAV3M9S8</accession>
<dbReference type="PANTHER" id="PTHR35861">
    <property type="match status" value="1"/>
</dbReference>
<dbReference type="InterPro" id="IPR020287">
    <property type="entry name" value="Tail_sheath_C"/>
</dbReference>
<dbReference type="AlphaFoldDB" id="A0AAV3M9S8"/>
<dbReference type="Pfam" id="PF17482">
    <property type="entry name" value="Phage_sheath_1C"/>
    <property type="match status" value="1"/>
</dbReference>
<comment type="caution">
    <text evidence="4">The sequence shown here is derived from an EMBL/GenBank/DDBJ whole genome shotgun (WGS) entry which is preliminary data.</text>
</comment>
<dbReference type="RefSeq" id="WP_036950014.1">
    <property type="nucleotide sequence ID" value="NZ_JALD01000024.1"/>
</dbReference>
<gene>
    <name evidence="4" type="ORF">HMPREF1563_2832</name>
</gene>
<evidence type="ECO:0000313" key="4">
    <source>
        <dbReference type="EMBL" id="EUD12411.1"/>
    </source>
</evidence>
<proteinExistence type="inferred from homology"/>
<name>A0AAV3M9S8_9GAMM</name>
<dbReference type="PANTHER" id="PTHR35861:SF1">
    <property type="entry name" value="PHAGE TAIL SHEATH PROTEIN"/>
    <property type="match status" value="1"/>
</dbReference>
<evidence type="ECO:0000256" key="1">
    <source>
        <dbReference type="ARBA" id="ARBA00008005"/>
    </source>
</evidence>
<dbReference type="EMBL" id="JALD01000024">
    <property type="protein sequence ID" value="EUD12411.1"/>
    <property type="molecule type" value="Genomic_DNA"/>
</dbReference>
<evidence type="ECO:0000313" key="5">
    <source>
        <dbReference type="Proteomes" id="UP000022311"/>
    </source>
</evidence>
<evidence type="ECO:0000259" key="3">
    <source>
        <dbReference type="Pfam" id="PF17482"/>
    </source>
</evidence>
<comment type="similarity">
    <text evidence="1">Belongs to the myoviridae tail sheath protein family.</text>
</comment>
<dbReference type="InterPro" id="IPR052042">
    <property type="entry name" value="Tail_sheath_structural"/>
</dbReference>
<dbReference type="InterPro" id="IPR035089">
    <property type="entry name" value="Phage_sheath_subtilisin"/>
</dbReference>
<dbReference type="Proteomes" id="UP000022311">
    <property type="component" value="Unassembled WGS sequence"/>
</dbReference>
<feature type="domain" description="Tail sheath protein subtilisin-like" evidence="2">
    <location>
        <begin position="227"/>
        <end position="369"/>
    </location>
</feature>
<evidence type="ECO:0000259" key="2">
    <source>
        <dbReference type="Pfam" id="PF04984"/>
    </source>
</evidence>
<reference evidence="4 5" key="1">
    <citation type="submission" date="2014-01" db="EMBL/GenBank/DDBJ databases">
        <authorList>
            <person name="Durkin A.S."/>
            <person name="McCorrison J."/>
            <person name="Torralba M."/>
            <person name="Gillis M."/>
            <person name="Haft D.H."/>
            <person name="Methe B."/>
            <person name="Sutton G."/>
            <person name="Nelson K.E."/>
        </authorList>
    </citation>
    <scope>NUCLEOTIDE SEQUENCE [LARGE SCALE GENOMIC DNA]</scope>
    <source>
        <strain evidence="4 5">205/92</strain>
    </source>
</reference>
<feature type="domain" description="Tail sheath protein C-terminal" evidence="3">
    <location>
        <begin position="381"/>
        <end position="480"/>
    </location>
</feature>